<dbReference type="Proteomes" id="UP001461163">
    <property type="component" value="Unassembled WGS sequence"/>
</dbReference>
<dbReference type="Pfam" id="PF03466">
    <property type="entry name" value="LysR_substrate"/>
    <property type="match status" value="1"/>
</dbReference>
<evidence type="ECO:0000256" key="1">
    <source>
        <dbReference type="ARBA" id="ARBA00009437"/>
    </source>
</evidence>
<dbReference type="RefSeq" id="WP_342882860.1">
    <property type="nucleotide sequence ID" value="NZ_JBBMQS010000022.1"/>
</dbReference>
<dbReference type="InterPro" id="IPR005119">
    <property type="entry name" value="LysR_subst-bd"/>
</dbReference>
<name>A0ABU9T1A0_9ALTE</name>
<dbReference type="EMBL" id="JBBMQS010000022">
    <property type="protein sequence ID" value="MEM5499888.1"/>
    <property type="molecule type" value="Genomic_DNA"/>
</dbReference>
<reference evidence="3 4" key="1">
    <citation type="submission" date="2024-03" db="EMBL/GenBank/DDBJ databases">
        <title>Community enrichment and isolation of bacterial strains for fucoidan degradation.</title>
        <authorList>
            <person name="Sichert A."/>
        </authorList>
    </citation>
    <scope>NUCLEOTIDE SEQUENCE [LARGE SCALE GENOMIC DNA]</scope>
    <source>
        <strain evidence="3 4">AS12</strain>
    </source>
</reference>
<proteinExistence type="inferred from homology"/>
<evidence type="ECO:0000313" key="3">
    <source>
        <dbReference type="EMBL" id="MEM5499888.1"/>
    </source>
</evidence>
<protein>
    <submittedName>
        <fullName evidence="3">LysR substrate-binding domain-containing protein</fullName>
    </submittedName>
</protein>
<sequence>MHVLISLAKQGEGIAFLPDVYVQNELGNGSLVEVLSDFRPESLPINLLCVFKRLLTHFLKAFTEYVVTHFSSAMPTLAIEVKYLQVRQQLCFVTLLRRHYDFIRAP</sequence>
<dbReference type="PANTHER" id="PTHR30537">
    <property type="entry name" value="HTH-TYPE TRANSCRIPTIONAL REGULATOR"/>
    <property type="match status" value="1"/>
</dbReference>
<comment type="similarity">
    <text evidence="1">Belongs to the LysR transcriptional regulatory family.</text>
</comment>
<dbReference type="Gene3D" id="3.40.190.290">
    <property type="match status" value="1"/>
</dbReference>
<feature type="domain" description="LysR substrate-binding" evidence="2">
    <location>
        <begin position="2"/>
        <end position="70"/>
    </location>
</feature>
<organism evidence="3 4">
    <name type="scientific">Paraglaciecola mesophila</name>
    <dbReference type="NCBI Taxonomy" id="197222"/>
    <lineage>
        <taxon>Bacteria</taxon>
        <taxon>Pseudomonadati</taxon>
        <taxon>Pseudomonadota</taxon>
        <taxon>Gammaproteobacteria</taxon>
        <taxon>Alteromonadales</taxon>
        <taxon>Alteromonadaceae</taxon>
        <taxon>Paraglaciecola</taxon>
    </lineage>
</organism>
<dbReference type="InterPro" id="IPR058163">
    <property type="entry name" value="LysR-type_TF_proteobact-type"/>
</dbReference>
<keyword evidence="4" id="KW-1185">Reference proteome</keyword>
<evidence type="ECO:0000259" key="2">
    <source>
        <dbReference type="Pfam" id="PF03466"/>
    </source>
</evidence>
<comment type="caution">
    <text evidence="3">The sequence shown here is derived from an EMBL/GenBank/DDBJ whole genome shotgun (WGS) entry which is preliminary data.</text>
</comment>
<evidence type="ECO:0000313" key="4">
    <source>
        <dbReference type="Proteomes" id="UP001461163"/>
    </source>
</evidence>
<dbReference type="PANTHER" id="PTHR30537:SF5">
    <property type="entry name" value="HTH-TYPE TRANSCRIPTIONAL ACTIVATOR TTDR-RELATED"/>
    <property type="match status" value="1"/>
</dbReference>
<accession>A0ABU9T1A0</accession>
<gene>
    <name evidence="3" type="ORF">WNY77_20970</name>
</gene>
<dbReference type="SUPFAM" id="SSF53850">
    <property type="entry name" value="Periplasmic binding protein-like II"/>
    <property type="match status" value="1"/>
</dbReference>